<dbReference type="Pfam" id="PF08149">
    <property type="entry name" value="BING4CT"/>
    <property type="match status" value="1"/>
</dbReference>
<evidence type="ECO:0000259" key="10">
    <source>
        <dbReference type="SMART" id="SM01033"/>
    </source>
</evidence>
<protein>
    <recommendedName>
        <fullName evidence="7">U three protein 7</fullName>
    </recommendedName>
</protein>
<dbReference type="InterPro" id="IPR015943">
    <property type="entry name" value="WD40/YVTN_repeat-like_dom_sf"/>
</dbReference>
<evidence type="ECO:0000256" key="5">
    <source>
        <dbReference type="ARBA" id="ARBA00022737"/>
    </source>
</evidence>
<name>A0A0C3AI30_SERVB</name>
<dbReference type="InterPro" id="IPR001680">
    <property type="entry name" value="WD40_rpt"/>
</dbReference>
<accession>A0A0C3AI30</accession>
<comment type="subcellular location">
    <subcellularLocation>
        <location evidence="2">Nucleus</location>
        <location evidence="2">Nucleolus</location>
    </subcellularLocation>
</comment>
<dbReference type="GO" id="GO:0032040">
    <property type="term" value="C:small-subunit processome"/>
    <property type="evidence" value="ECO:0007669"/>
    <property type="project" value="TreeGrafter"/>
</dbReference>
<keyword evidence="6" id="KW-0539">Nucleus</keyword>
<reference evidence="12" key="2">
    <citation type="submission" date="2015-01" db="EMBL/GenBank/DDBJ databases">
        <title>Evolutionary Origins and Diversification of the Mycorrhizal Mutualists.</title>
        <authorList>
            <consortium name="DOE Joint Genome Institute"/>
            <consortium name="Mycorrhizal Genomics Consortium"/>
            <person name="Kohler A."/>
            <person name="Kuo A."/>
            <person name="Nagy L.G."/>
            <person name="Floudas D."/>
            <person name="Copeland A."/>
            <person name="Barry K.W."/>
            <person name="Cichocki N."/>
            <person name="Veneault-Fourrey C."/>
            <person name="LaButti K."/>
            <person name="Lindquist E.A."/>
            <person name="Lipzen A."/>
            <person name="Lundell T."/>
            <person name="Morin E."/>
            <person name="Murat C."/>
            <person name="Riley R."/>
            <person name="Ohm R."/>
            <person name="Sun H."/>
            <person name="Tunlid A."/>
            <person name="Henrissat B."/>
            <person name="Grigoriev I.V."/>
            <person name="Hibbett D.S."/>
            <person name="Martin F."/>
        </authorList>
    </citation>
    <scope>NUCLEOTIDE SEQUENCE [LARGE SCALE GENOMIC DNA]</scope>
    <source>
        <strain evidence="12">MAFF 305830</strain>
    </source>
</reference>
<evidence type="ECO:0000256" key="6">
    <source>
        <dbReference type="ARBA" id="ARBA00023242"/>
    </source>
</evidence>
<dbReference type="PANTHER" id="PTHR14085:SF3">
    <property type="entry name" value="WD REPEAT-CONTAINING PROTEIN 46"/>
    <property type="match status" value="1"/>
</dbReference>
<evidence type="ECO:0000256" key="7">
    <source>
        <dbReference type="ARBA" id="ARBA00076453"/>
    </source>
</evidence>
<evidence type="ECO:0000313" key="12">
    <source>
        <dbReference type="Proteomes" id="UP000054097"/>
    </source>
</evidence>
<reference evidence="11 12" key="1">
    <citation type="submission" date="2014-04" db="EMBL/GenBank/DDBJ databases">
        <authorList>
            <consortium name="DOE Joint Genome Institute"/>
            <person name="Kuo A."/>
            <person name="Zuccaro A."/>
            <person name="Kohler A."/>
            <person name="Nagy L.G."/>
            <person name="Floudas D."/>
            <person name="Copeland A."/>
            <person name="Barry K.W."/>
            <person name="Cichocki N."/>
            <person name="Veneault-Fourrey C."/>
            <person name="LaButti K."/>
            <person name="Lindquist E.A."/>
            <person name="Lipzen A."/>
            <person name="Lundell T."/>
            <person name="Morin E."/>
            <person name="Murat C."/>
            <person name="Sun H."/>
            <person name="Tunlid A."/>
            <person name="Henrissat B."/>
            <person name="Grigoriev I.V."/>
            <person name="Hibbett D.S."/>
            <person name="Martin F."/>
            <person name="Nordberg H.P."/>
            <person name="Cantor M.N."/>
            <person name="Hua S.X."/>
        </authorList>
    </citation>
    <scope>NUCLEOTIDE SEQUENCE [LARGE SCALE GENOMIC DNA]</scope>
    <source>
        <strain evidence="11 12">MAFF 305830</strain>
    </source>
</reference>
<proteinExistence type="predicted"/>
<dbReference type="SUPFAM" id="SSF50978">
    <property type="entry name" value="WD40 repeat-like"/>
    <property type="match status" value="1"/>
</dbReference>
<evidence type="ECO:0000256" key="8">
    <source>
        <dbReference type="PROSITE-ProRule" id="PRU00221"/>
    </source>
</evidence>
<dbReference type="AlphaFoldDB" id="A0A0C3AI30"/>
<comment type="function">
    <text evidence="1">Involved in nucleolar processing of pre-18S ribosomal RNA.</text>
</comment>
<evidence type="ECO:0000256" key="4">
    <source>
        <dbReference type="ARBA" id="ARBA00022574"/>
    </source>
</evidence>
<keyword evidence="4 8" id="KW-0853">WD repeat</keyword>
<dbReference type="InterPro" id="IPR012952">
    <property type="entry name" value="BING4_C_dom"/>
</dbReference>
<dbReference type="PROSITE" id="PS50082">
    <property type="entry name" value="WD_REPEATS_2"/>
    <property type="match status" value="1"/>
</dbReference>
<feature type="region of interest" description="Disordered" evidence="9">
    <location>
        <begin position="366"/>
        <end position="393"/>
    </location>
</feature>
<feature type="compositionally biased region" description="Basic and acidic residues" evidence="9">
    <location>
        <begin position="459"/>
        <end position="481"/>
    </location>
</feature>
<dbReference type="FunFam" id="2.130.10.10:FF:000378">
    <property type="entry name" value="U3 small nucleolar RNA-associated protein 7"/>
    <property type="match status" value="1"/>
</dbReference>
<dbReference type="SMART" id="SM00320">
    <property type="entry name" value="WD40"/>
    <property type="match status" value="6"/>
</dbReference>
<keyword evidence="12" id="KW-1185">Reference proteome</keyword>
<evidence type="ECO:0000256" key="2">
    <source>
        <dbReference type="ARBA" id="ARBA00004604"/>
    </source>
</evidence>
<evidence type="ECO:0000256" key="1">
    <source>
        <dbReference type="ARBA" id="ARBA00004099"/>
    </source>
</evidence>
<dbReference type="PROSITE" id="PS50294">
    <property type="entry name" value="WD_REPEATS_REGION"/>
    <property type="match status" value="1"/>
</dbReference>
<dbReference type="Proteomes" id="UP000054097">
    <property type="component" value="Unassembled WGS sequence"/>
</dbReference>
<feature type="compositionally biased region" description="Basic and acidic residues" evidence="9">
    <location>
        <begin position="379"/>
        <end position="393"/>
    </location>
</feature>
<dbReference type="STRING" id="933852.A0A0C3AI30"/>
<sequence>MEEGRKDRKTRMEDVQMLNVGETGGMQVEGALERTWKMTQKDIVENVGLDDARSRSDWRLDGGPYACRYSRNGRHLAIAGRQGHVATFDWQTATVHAELQLKETCRDITFLQDHSMFAVAQSKYVYMYDLNGVELHRLSAHIEPTKLEYLPYHFLLVSASNTGFLKYQDISTGQTVVEHRSKLGPCRTMCQNTWNSVIHLGHQNGTVTLWTPNSPTPHVRLLAHLGEVTAVAVDGSSSGRYMATSGADGRVKVWDCRNWKGCLRQWSVRTGTAQGFQGAQLDWSQKGMLAVGSTNSVNVFQQPTITSMHGPLATPPLYMAHPTPRSQTSSTRFIPHRDLLAISHSSSSDKSGILTHDHVISTILVPGSGNPNYDTAEGGDPHEGSKGRREREVRSLLEKLEPSTITVDPEMLGGLREEAKVDESLVHRKQPRFQRLRASGKADEPDAMQEDDEAGTGSADEKGTVLEKKRVGKMRGRDKSMKRYLRKKRKNVIDEATVRFVGNLDGMVC</sequence>
<dbReference type="HOGENOM" id="CLU_022996_1_0_1"/>
<evidence type="ECO:0000256" key="9">
    <source>
        <dbReference type="SAM" id="MobiDB-lite"/>
    </source>
</evidence>
<dbReference type="OrthoDB" id="10251154at2759"/>
<feature type="region of interest" description="Disordered" evidence="9">
    <location>
        <begin position="436"/>
        <end position="483"/>
    </location>
</feature>
<keyword evidence="3" id="KW-0698">rRNA processing</keyword>
<evidence type="ECO:0000256" key="3">
    <source>
        <dbReference type="ARBA" id="ARBA00022552"/>
    </source>
</evidence>
<dbReference type="SMART" id="SM01033">
    <property type="entry name" value="BING4CT"/>
    <property type="match status" value="1"/>
</dbReference>
<dbReference type="Pfam" id="PF00400">
    <property type="entry name" value="WD40"/>
    <property type="match status" value="1"/>
</dbReference>
<dbReference type="InterPro" id="IPR036322">
    <property type="entry name" value="WD40_repeat_dom_sf"/>
</dbReference>
<feature type="repeat" description="WD" evidence="8">
    <location>
        <begin position="221"/>
        <end position="255"/>
    </location>
</feature>
<dbReference type="PANTHER" id="PTHR14085">
    <property type="entry name" value="WD-REPEAT PROTEIN BING4"/>
    <property type="match status" value="1"/>
</dbReference>
<keyword evidence="5" id="KW-0677">Repeat</keyword>
<organism evidence="11 12">
    <name type="scientific">Serendipita vermifera MAFF 305830</name>
    <dbReference type="NCBI Taxonomy" id="933852"/>
    <lineage>
        <taxon>Eukaryota</taxon>
        <taxon>Fungi</taxon>
        <taxon>Dikarya</taxon>
        <taxon>Basidiomycota</taxon>
        <taxon>Agaricomycotina</taxon>
        <taxon>Agaricomycetes</taxon>
        <taxon>Sebacinales</taxon>
        <taxon>Serendipitaceae</taxon>
        <taxon>Serendipita</taxon>
    </lineage>
</organism>
<gene>
    <name evidence="11" type="ORF">M408DRAFT_234363</name>
</gene>
<dbReference type="EMBL" id="KN824325">
    <property type="protein sequence ID" value="KIM24305.1"/>
    <property type="molecule type" value="Genomic_DNA"/>
</dbReference>
<dbReference type="Gene3D" id="2.130.10.10">
    <property type="entry name" value="YVTN repeat-like/Quinoprotein amine dehydrogenase"/>
    <property type="match status" value="2"/>
</dbReference>
<dbReference type="InterPro" id="IPR040315">
    <property type="entry name" value="WDR46/Utp7"/>
</dbReference>
<feature type="compositionally biased region" description="Acidic residues" evidence="9">
    <location>
        <begin position="445"/>
        <end position="454"/>
    </location>
</feature>
<dbReference type="GO" id="GO:0030686">
    <property type="term" value="C:90S preribosome"/>
    <property type="evidence" value="ECO:0007669"/>
    <property type="project" value="TreeGrafter"/>
</dbReference>
<feature type="domain" description="BING4 C-terminal" evidence="10">
    <location>
        <begin position="317"/>
        <end position="409"/>
    </location>
</feature>
<evidence type="ECO:0000313" key="11">
    <source>
        <dbReference type="EMBL" id="KIM24305.1"/>
    </source>
</evidence>
<dbReference type="GO" id="GO:0000462">
    <property type="term" value="P:maturation of SSU-rRNA from tricistronic rRNA transcript (SSU-rRNA, 5.8S rRNA, LSU-rRNA)"/>
    <property type="evidence" value="ECO:0007669"/>
    <property type="project" value="TreeGrafter"/>
</dbReference>